<dbReference type="GO" id="GO:0016491">
    <property type="term" value="F:oxidoreductase activity"/>
    <property type="evidence" value="ECO:0007669"/>
    <property type="project" value="UniProtKB-ARBA"/>
</dbReference>
<evidence type="ECO:0000259" key="1">
    <source>
        <dbReference type="Pfam" id="PF02754"/>
    </source>
</evidence>
<dbReference type="PANTHER" id="PTHR30296:SF0">
    <property type="entry name" value="LACTATE UTILIZATION PROTEIN A"/>
    <property type="match status" value="1"/>
</dbReference>
<proteinExistence type="predicted"/>
<sequence length="246" mass="27218">MTVGLFIPCYVNQFYPGAAIATLQLLEKLGVNVAFPPNQTCCGQPMANSGFEHLTQGCNDLIIKDFAKYDYIVCPSGSCVLHIKEHIHSEKEPVKAASVSHKIYELVEFLTDVLKVENLNAHFPYKVGVHQSCHGQRGLKLSQMTELVEPDFSKPLQLLNMVKELEIIPLDRKDECCGFGGTFCVAEEAVSVKMGKDRIADHVSHGAEYITGADMSCLMHMEGILRRQGSKTKVVHIAEILNAEKV</sequence>
<dbReference type="Pfam" id="PF02754">
    <property type="entry name" value="CCG"/>
    <property type="match status" value="2"/>
</dbReference>
<dbReference type="RefSeq" id="WP_157565854.1">
    <property type="nucleotide sequence ID" value="NZ_WPIK01000006.1"/>
</dbReference>
<protein>
    <submittedName>
        <fullName evidence="2">(Fe-S)-binding protein</fullName>
    </submittedName>
</protein>
<feature type="domain" description="Cysteine-rich" evidence="1">
    <location>
        <begin position="127"/>
        <end position="221"/>
    </location>
</feature>
<feature type="domain" description="Cysteine-rich" evidence="1">
    <location>
        <begin position="3"/>
        <end position="84"/>
    </location>
</feature>
<name>A0A7K1SVW9_9SPHI</name>
<comment type="caution">
    <text evidence="2">The sequence shown here is derived from an EMBL/GenBank/DDBJ whole genome shotgun (WGS) entry which is preliminary data.</text>
</comment>
<keyword evidence="3" id="KW-1185">Reference proteome</keyword>
<evidence type="ECO:0000313" key="2">
    <source>
        <dbReference type="EMBL" id="MVN21489.1"/>
    </source>
</evidence>
<accession>A0A7K1SVW9</accession>
<dbReference type="InterPro" id="IPR004017">
    <property type="entry name" value="Cys_rich_dom"/>
</dbReference>
<dbReference type="EMBL" id="WPIK01000006">
    <property type="protein sequence ID" value="MVN21489.1"/>
    <property type="molecule type" value="Genomic_DNA"/>
</dbReference>
<organism evidence="2 3">
    <name type="scientific">Mucilaginibacter arboris</name>
    <dbReference type="NCBI Taxonomy" id="2682090"/>
    <lineage>
        <taxon>Bacteria</taxon>
        <taxon>Pseudomonadati</taxon>
        <taxon>Bacteroidota</taxon>
        <taxon>Sphingobacteriia</taxon>
        <taxon>Sphingobacteriales</taxon>
        <taxon>Sphingobacteriaceae</taxon>
        <taxon>Mucilaginibacter</taxon>
    </lineage>
</organism>
<dbReference type="Proteomes" id="UP000462014">
    <property type="component" value="Unassembled WGS sequence"/>
</dbReference>
<dbReference type="GO" id="GO:0005829">
    <property type="term" value="C:cytosol"/>
    <property type="evidence" value="ECO:0007669"/>
    <property type="project" value="TreeGrafter"/>
</dbReference>
<reference evidence="2 3" key="1">
    <citation type="submission" date="2019-12" db="EMBL/GenBank/DDBJ databases">
        <title>Mucilaginibacter sp. HMF7410 genome sequencing and assembly.</title>
        <authorList>
            <person name="Kang H."/>
            <person name="Cha I."/>
            <person name="Kim H."/>
            <person name="Joh K."/>
        </authorList>
    </citation>
    <scope>NUCLEOTIDE SEQUENCE [LARGE SCALE GENOMIC DNA]</scope>
    <source>
        <strain evidence="2 3">HMF7410</strain>
    </source>
</reference>
<gene>
    <name evidence="2" type="ORF">GO621_08060</name>
</gene>
<dbReference type="PANTHER" id="PTHR30296">
    <property type="entry name" value="UNCHARACTERIZED PROTEIN YKGE"/>
    <property type="match status" value="1"/>
</dbReference>
<evidence type="ECO:0000313" key="3">
    <source>
        <dbReference type="Proteomes" id="UP000462014"/>
    </source>
</evidence>
<dbReference type="AlphaFoldDB" id="A0A7K1SVW9"/>